<reference evidence="11" key="1">
    <citation type="submission" date="2021-02" db="EMBL/GenBank/DDBJ databases">
        <authorList>
            <person name="Nowell W R."/>
        </authorList>
    </citation>
    <scope>NUCLEOTIDE SEQUENCE</scope>
</reference>
<dbReference type="Proteomes" id="UP000663870">
    <property type="component" value="Unassembled WGS sequence"/>
</dbReference>
<keyword evidence="2 9" id="KW-0328">Glycosyltransferase</keyword>
<dbReference type="PROSITE" id="PS50005">
    <property type="entry name" value="TPR"/>
    <property type="match status" value="4"/>
</dbReference>
<proteinExistence type="inferred from homology"/>
<organism evidence="11 12">
    <name type="scientific">Rotaria sordida</name>
    <dbReference type="NCBI Taxonomy" id="392033"/>
    <lineage>
        <taxon>Eukaryota</taxon>
        <taxon>Metazoa</taxon>
        <taxon>Spiralia</taxon>
        <taxon>Gnathifera</taxon>
        <taxon>Rotifera</taxon>
        <taxon>Eurotatoria</taxon>
        <taxon>Bdelloidea</taxon>
        <taxon>Philodinida</taxon>
        <taxon>Philodinidae</taxon>
        <taxon>Rotaria</taxon>
    </lineage>
</organism>
<keyword evidence="12" id="KW-1185">Reference proteome</keyword>
<evidence type="ECO:0000256" key="3">
    <source>
        <dbReference type="ARBA" id="ARBA00022679"/>
    </source>
</evidence>
<dbReference type="Pfam" id="PF13424">
    <property type="entry name" value="TPR_12"/>
    <property type="match status" value="2"/>
</dbReference>
<keyword evidence="3 9" id="KW-0808">Transferase</keyword>
<sequence length="659" mass="76225">MTDGNLETYSLIWLDASVIDSKENIDAQQQLRSLINHLKVFEQVDECEQYIRSVSSQDRIVLIVSGRLGQQIVPRINQLRQVSSIYVYCTDKKKNEQWAKEFAKVTGVITQLDELISQIKLDQAKKIHSKIDEPISISIFNTSVNHGQSTSGLNGQFLHSQLLIDALLRMKPTSNDKNELISVCQKEYKDNKTELNILREFQQDYVSHRALWWYTRESFLYRLLNKALRTQNIDLLFLFRFFMRDIEEQLVQYQCSSPICLYRGQLMSNEELQTLKSSIGQLISMNSFLSTSTNRQLAISFLQSSSSTVSDDLQQVLFKIEADPQLKGIKPFANITSLSYFPGEDEVLMMLGSIFRLFDIYRGDGQIWIIHLILCSENDHDLKPIFDHMQARLEAGKTSLYSFGQVLRDMGKFDEAMKYIHRFLNGLPRNHQDIALCYHALGVIADEKGDYDSSLEWHHKALDRWTRTLKPMDPRLGDAYNCLAVVYRKKGDYVRALDLYEKALIILRQAFNHDHLKIAMCLNNIGVVYYEQKQYSQALDYYEKALAIWQRHLPANHSHLGAVYNNIGEVHRYLGQYDLALKVHNLSLNIYEKSLSPQHPDLATTYENIGLVYEQKGDIRQALTYLEKAAAIFRHALLPTNPDVIRITQNIERVLSKQT</sequence>
<dbReference type="PROSITE" id="PS50293">
    <property type="entry name" value="TPR_REGION"/>
    <property type="match status" value="1"/>
</dbReference>
<feature type="repeat" description="TPR" evidence="8">
    <location>
        <begin position="519"/>
        <end position="552"/>
    </location>
</feature>
<dbReference type="InterPro" id="IPR011990">
    <property type="entry name" value="TPR-like_helical_dom_sf"/>
</dbReference>
<feature type="repeat" description="TPR" evidence="8">
    <location>
        <begin position="397"/>
        <end position="430"/>
    </location>
</feature>
<evidence type="ECO:0000313" key="12">
    <source>
        <dbReference type="Proteomes" id="UP000663870"/>
    </source>
</evidence>
<evidence type="ECO:0000256" key="5">
    <source>
        <dbReference type="ARBA" id="ARBA00022737"/>
    </source>
</evidence>
<dbReference type="SUPFAM" id="SSF56399">
    <property type="entry name" value="ADP-ribosylation"/>
    <property type="match status" value="1"/>
</dbReference>
<accession>A0A815ZFH5</accession>
<dbReference type="InterPro" id="IPR019734">
    <property type="entry name" value="TPR_rpt"/>
</dbReference>
<dbReference type="Pfam" id="PF13374">
    <property type="entry name" value="TPR_10"/>
    <property type="match status" value="1"/>
</dbReference>
<dbReference type="PROSITE" id="PS51996">
    <property type="entry name" value="TR_MART"/>
    <property type="match status" value="1"/>
</dbReference>
<feature type="repeat" description="TPR" evidence="8">
    <location>
        <begin position="603"/>
        <end position="636"/>
    </location>
</feature>
<protein>
    <recommendedName>
        <fullName evidence="9">NAD(P)(+)--arginine ADP-ribosyltransferase</fullName>
        <ecNumber evidence="9">2.4.2.31</ecNumber>
    </recommendedName>
    <alternativeName>
        <fullName evidence="9">Mono(ADP-ribosyl)transferase</fullName>
    </alternativeName>
</protein>
<dbReference type="InterPro" id="IPR000768">
    <property type="entry name" value="ART"/>
</dbReference>
<dbReference type="PANTHER" id="PTHR45641:SF19">
    <property type="entry name" value="NEPHROCYSTIN-3"/>
    <property type="match status" value="1"/>
</dbReference>
<evidence type="ECO:0000313" key="10">
    <source>
        <dbReference type="EMBL" id="CAF1003950.1"/>
    </source>
</evidence>
<evidence type="ECO:0000256" key="7">
    <source>
        <dbReference type="ARBA" id="ARBA00047597"/>
    </source>
</evidence>
<dbReference type="PANTHER" id="PTHR45641">
    <property type="entry name" value="TETRATRICOPEPTIDE REPEAT PROTEIN (AFU_ORTHOLOGUE AFUA_6G03870)"/>
    <property type="match status" value="1"/>
</dbReference>
<keyword evidence="9" id="KW-0520">NAD</keyword>
<comment type="similarity">
    <text evidence="1 9">Belongs to the Arg-specific ADP-ribosyltransferase family.</text>
</comment>
<feature type="repeat" description="TPR" evidence="8">
    <location>
        <begin position="477"/>
        <end position="510"/>
    </location>
</feature>
<dbReference type="Gene3D" id="3.90.176.10">
    <property type="entry name" value="Toxin ADP-ribosyltransferase, Chain A, domain 1"/>
    <property type="match status" value="1"/>
</dbReference>
<dbReference type="SMART" id="SM00028">
    <property type="entry name" value="TPR"/>
    <property type="match status" value="6"/>
</dbReference>
<evidence type="ECO:0000256" key="1">
    <source>
        <dbReference type="ARBA" id="ARBA00009558"/>
    </source>
</evidence>
<dbReference type="EC" id="2.4.2.31" evidence="9"/>
<dbReference type="Proteomes" id="UP000663854">
    <property type="component" value="Unassembled WGS sequence"/>
</dbReference>
<keyword evidence="5" id="KW-0677">Repeat</keyword>
<evidence type="ECO:0000256" key="6">
    <source>
        <dbReference type="ARBA" id="ARBA00022803"/>
    </source>
</evidence>
<dbReference type="Gene3D" id="1.25.40.10">
    <property type="entry name" value="Tetratricopeptide repeat domain"/>
    <property type="match status" value="2"/>
</dbReference>
<evidence type="ECO:0000313" key="11">
    <source>
        <dbReference type="EMBL" id="CAF1582818.1"/>
    </source>
</evidence>
<dbReference type="SUPFAM" id="SSF81901">
    <property type="entry name" value="HCP-like"/>
    <property type="match status" value="1"/>
</dbReference>
<dbReference type="EMBL" id="CAJNOH010000334">
    <property type="protein sequence ID" value="CAF1003950.1"/>
    <property type="molecule type" value="Genomic_DNA"/>
</dbReference>
<keyword evidence="4" id="KW-0548">Nucleotidyltransferase</keyword>
<dbReference type="GO" id="GO:0016779">
    <property type="term" value="F:nucleotidyltransferase activity"/>
    <property type="evidence" value="ECO:0007669"/>
    <property type="project" value="UniProtKB-KW"/>
</dbReference>
<keyword evidence="9" id="KW-0521">NADP</keyword>
<evidence type="ECO:0000256" key="4">
    <source>
        <dbReference type="ARBA" id="ARBA00022695"/>
    </source>
</evidence>
<dbReference type="EMBL" id="CAJNOL010004179">
    <property type="protein sequence ID" value="CAF1582818.1"/>
    <property type="molecule type" value="Genomic_DNA"/>
</dbReference>
<comment type="catalytic activity">
    <reaction evidence="7 9">
        <text>L-arginyl-[protein] + NAD(+) = N(omega)-(ADP-D-ribosyl)-L-arginyl-[protein] + nicotinamide + H(+)</text>
        <dbReference type="Rhea" id="RHEA:19149"/>
        <dbReference type="Rhea" id="RHEA-COMP:10532"/>
        <dbReference type="Rhea" id="RHEA-COMP:15087"/>
        <dbReference type="ChEBI" id="CHEBI:15378"/>
        <dbReference type="ChEBI" id="CHEBI:17154"/>
        <dbReference type="ChEBI" id="CHEBI:29965"/>
        <dbReference type="ChEBI" id="CHEBI:57540"/>
        <dbReference type="ChEBI" id="CHEBI:142554"/>
        <dbReference type="EC" id="2.4.2.31"/>
    </reaction>
</comment>
<dbReference type="Pfam" id="PF01129">
    <property type="entry name" value="ART"/>
    <property type="match status" value="1"/>
</dbReference>
<evidence type="ECO:0000256" key="9">
    <source>
        <dbReference type="RuleBase" id="RU361228"/>
    </source>
</evidence>
<evidence type="ECO:0000256" key="8">
    <source>
        <dbReference type="PROSITE-ProRule" id="PRU00339"/>
    </source>
</evidence>
<comment type="caution">
    <text evidence="11">The sequence shown here is derived from an EMBL/GenBank/DDBJ whole genome shotgun (WGS) entry which is preliminary data.</text>
</comment>
<name>A0A815ZFH5_9BILA</name>
<evidence type="ECO:0000256" key="2">
    <source>
        <dbReference type="ARBA" id="ARBA00022676"/>
    </source>
</evidence>
<gene>
    <name evidence="11" type="ORF">JXQ802_LOCUS46403</name>
    <name evidence="10" type="ORF">PYM288_LOCUS14756</name>
</gene>
<keyword evidence="6 8" id="KW-0802">TPR repeat</keyword>
<dbReference type="GO" id="GO:0106274">
    <property type="term" value="F:NAD+-protein-arginine ADP-ribosyltransferase activity"/>
    <property type="evidence" value="ECO:0007669"/>
    <property type="project" value="UniProtKB-EC"/>
</dbReference>
<dbReference type="AlphaFoldDB" id="A0A815ZFH5"/>